<accession>A0A8H7J7S9</accession>
<dbReference type="AlphaFoldDB" id="A0A8H7J7S9"/>
<evidence type="ECO:0000256" key="3">
    <source>
        <dbReference type="ARBA" id="ARBA00022737"/>
    </source>
</evidence>
<evidence type="ECO:0000313" key="8">
    <source>
        <dbReference type="EMBL" id="KAF9698504.1"/>
    </source>
</evidence>
<evidence type="ECO:0000256" key="1">
    <source>
        <dbReference type="ARBA" id="ARBA00004123"/>
    </source>
</evidence>
<dbReference type="GO" id="GO:0000785">
    <property type="term" value="C:chromatin"/>
    <property type="evidence" value="ECO:0007669"/>
    <property type="project" value="TreeGrafter"/>
</dbReference>
<reference evidence="8" key="1">
    <citation type="submission" date="2018-12" db="EMBL/GenBank/DDBJ databases">
        <authorList>
            <person name="Syme R.A."/>
            <person name="Farfan-Caceres L."/>
            <person name="Lichtenzveig J."/>
        </authorList>
    </citation>
    <scope>NUCLEOTIDE SEQUENCE</scope>
    <source>
        <strain evidence="8">Al4</strain>
    </source>
</reference>
<dbReference type="OrthoDB" id="654211at2759"/>
<keyword evidence="9" id="KW-1185">Reference proteome</keyword>
<dbReference type="PANTHER" id="PTHR40626:SF10">
    <property type="entry name" value="C2H2-TYPE DOMAIN-CONTAINING PROTEIN"/>
    <property type="match status" value="1"/>
</dbReference>
<dbReference type="GO" id="GO:0006351">
    <property type="term" value="P:DNA-templated transcription"/>
    <property type="evidence" value="ECO:0007669"/>
    <property type="project" value="InterPro"/>
</dbReference>
<evidence type="ECO:0000256" key="6">
    <source>
        <dbReference type="ARBA" id="ARBA00023242"/>
    </source>
</evidence>
<evidence type="ECO:0000259" key="7">
    <source>
        <dbReference type="Pfam" id="PF04082"/>
    </source>
</evidence>
<proteinExistence type="predicted"/>
<comment type="subcellular location">
    <subcellularLocation>
        <location evidence="1">Nucleus</location>
    </subcellularLocation>
</comment>
<dbReference type="EMBL" id="RZGK01000006">
    <property type="protein sequence ID" value="KAF9698504.1"/>
    <property type="molecule type" value="Genomic_DNA"/>
</dbReference>
<dbReference type="CDD" id="cd12148">
    <property type="entry name" value="fungal_TF_MHR"/>
    <property type="match status" value="1"/>
</dbReference>
<feature type="domain" description="Xylanolytic transcriptional activator regulatory" evidence="7">
    <location>
        <begin position="205"/>
        <end position="513"/>
    </location>
</feature>
<dbReference type="PANTHER" id="PTHR40626">
    <property type="entry name" value="MIP31509P"/>
    <property type="match status" value="1"/>
</dbReference>
<keyword evidence="5" id="KW-0862">Zinc</keyword>
<evidence type="ECO:0000256" key="4">
    <source>
        <dbReference type="ARBA" id="ARBA00022771"/>
    </source>
</evidence>
<organism evidence="8 9">
    <name type="scientific">Ascochyta lentis</name>
    <dbReference type="NCBI Taxonomy" id="205686"/>
    <lineage>
        <taxon>Eukaryota</taxon>
        <taxon>Fungi</taxon>
        <taxon>Dikarya</taxon>
        <taxon>Ascomycota</taxon>
        <taxon>Pezizomycotina</taxon>
        <taxon>Dothideomycetes</taxon>
        <taxon>Pleosporomycetidae</taxon>
        <taxon>Pleosporales</taxon>
        <taxon>Pleosporineae</taxon>
        <taxon>Didymellaceae</taxon>
        <taxon>Ascochyta</taxon>
    </lineage>
</organism>
<evidence type="ECO:0000313" key="9">
    <source>
        <dbReference type="Proteomes" id="UP000651452"/>
    </source>
</evidence>
<name>A0A8H7J7S9_9PLEO</name>
<dbReference type="Pfam" id="PF04082">
    <property type="entry name" value="Fungal_trans"/>
    <property type="match status" value="1"/>
</dbReference>
<keyword evidence="6" id="KW-0539">Nucleus</keyword>
<reference evidence="8" key="2">
    <citation type="submission" date="2020-09" db="EMBL/GenBank/DDBJ databases">
        <title>Reference genome assembly for Australian Ascochyta lentis isolate Al4.</title>
        <authorList>
            <person name="Lee R.C."/>
            <person name="Farfan-Caceres L.M."/>
            <person name="Debler J.W."/>
            <person name="Williams A.H."/>
            <person name="Henares B.M."/>
        </authorList>
    </citation>
    <scope>NUCLEOTIDE SEQUENCE</scope>
    <source>
        <strain evidence="8">Al4</strain>
    </source>
</reference>
<dbReference type="GO" id="GO:0005634">
    <property type="term" value="C:nucleus"/>
    <property type="evidence" value="ECO:0007669"/>
    <property type="project" value="UniProtKB-SubCell"/>
</dbReference>
<dbReference type="InterPro" id="IPR051059">
    <property type="entry name" value="VerF-like"/>
</dbReference>
<dbReference type="GO" id="GO:0000981">
    <property type="term" value="F:DNA-binding transcription factor activity, RNA polymerase II-specific"/>
    <property type="evidence" value="ECO:0007669"/>
    <property type="project" value="InterPro"/>
</dbReference>
<dbReference type="GO" id="GO:0008270">
    <property type="term" value="F:zinc ion binding"/>
    <property type="evidence" value="ECO:0007669"/>
    <property type="project" value="UniProtKB-KW"/>
</dbReference>
<sequence>MHNLEAVSALPSPEIIAASQPQSYADFAPASMAQAIPMVAPFDAEVDCLNGTFDVDPIMEPPDGMSLDFLWSNTYRVDEFLPAAFFNTDYSLTQLSESRTDMRQADCVGQQLPTVYCPPQISGPSIMAPNSTQGVTGGHVNTTFPIEWPLDPELHAADEADLACPWRISSSAYEQLQSTFAPYRKLLSANFSVPSRYTLSRFLEGYFRGFHEHLPFLHMSTISPATMAPELLLAIASVGALYKFEHAKGYALYFAAKTIINRKLHVSRQLMSDQLMASSPKYVNFGDLQPATAPHVHPSVEEPNIDTEPSPDAVSVDQEAEIRTMQALLILTAMSSWADKPLVPEALEMAGYLAVLTRRHGISVPEKLSTGVEWPEWIAGEERRRTLSVAYIIFNLQSIAFNVPPMIFNQEVAIFLPSSGKEWKATTAIRWRRARAEKESQGLSFQATLRRLLRGEQIQKSFQISAFGNYILIHAIVQQIFFERHACSYQTSESPTLRVEALKAFEAALRAWQQSWETTCESTLDPMSPKGPMGFNSTAVLRIAYARLNADLGPNLKLDSRDPHCIARSFMDESVQVLIRSAHVDRAVLQCIHALSIPVRKGIPFVARTHTQHWSIVHSLANLECAFLLGRWLAVVAECVRVGGINVLREDERKLLRMLRSLVLETDLGTGFRDTDDEFMAIRKLAAYTICLWAEIFKGVHVFQVVHVVGTSFAMVGEYLRLQLES</sequence>
<evidence type="ECO:0000256" key="2">
    <source>
        <dbReference type="ARBA" id="ARBA00022723"/>
    </source>
</evidence>
<dbReference type="InterPro" id="IPR007219">
    <property type="entry name" value="XnlR_reg_dom"/>
</dbReference>
<dbReference type="Proteomes" id="UP000651452">
    <property type="component" value="Unassembled WGS sequence"/>
</dbReference>
<keyword evidence="4" id="KW-0863">Zinc-finger</keyword>
<keyword evidence="3" id="KW-0677">Repeat</keyword>
<comment type="caution">
    <text evidence="8">The sequence shown here is derived from an EMBL/GenBank/DDBJ whole genome shotgun (WGS) entry which is preliminary data.</text>
</comment>
<gene>
    <name evidence="8" type="ORF">EKO04_003948</name>
</gene>
<keyword evidence="2" id="KW-0479">Metal-binding</keyword>
<evidence type="ECO:0000256" key="5">
    <source>
        <dbReference type="ARBA" id="ARBA00022833"/>
    </source>
</evidence>
<dbReference type="GO" id="GO:0000978">
    <property type="term" value="F:RNA polymerase II cis-regulatory region sequence-specific DNA binding"/>
    <property type="evidence" value="ECO:0007669"/>
    <property type="project" value="InterPro"/>
</dbReference>
<protein>
    <recommendedName>
        <fullName evidence="7">Xylanolytic transcriptional activator regulatory domain-containing protein</fullName>
    </recommendedName>
</protein>